<dbReference type="Proteomes" id="UP000828390">
    <property type="component" value="Unassembled WGS sequence"/>
</dbReference>
<reference evidence="1" key="1">
    <citation type="journal article" date="2019" name="bioRxiv">
        <title>The Genome of the Zebra Mussel, Dreissena polymorpha: A Resource for Invasive Species Research.</title>
        <authorList>
            <person name="McCartney M.A."/>
            <person name="Auch B."/>
            <person name="Kono T."/>
            <person name="Mallez S."/>
            <person name="Zhang Y."/>
            <person name="Obille A."/>
            <person name="Becker A."/>
            <person name="Abrahante J.E."/>
            <person name="Garbe J."/>
            <person name="Badalamenti J.P."/>
            <person name="Herman A."/>
            <person name="Mangelson H."/>
            <person name="Liachko I."/>
            <person name="Sullivan S."/>
            <person name="Sone E.D."/>
            <person name="Koren S."/>
            <person name="Silverstein K.A.T."/>
            <person name="Beckman K.B."/>
            <person name="Gohl D.M."/>
        </authorList>
    </citation>
    <scope>NUCLEOTIDE SEQUENCE</scope>
    <source>
        <strain evidence="1">Duluth1</strain>
        <tissue evidence="1">Whole animal</tissue>
    </source>
</reference>
<keyword evidence="2" id="KW-1185">Reference proteome</keyword>
<evidence type="ECO:0000313" key="1">
    <source>
        <dbReference type="EMBL" id="KAH3698010.1"/>
    </source>
</evidence>
<reference evidence="1" key="2">
    <citation type="submission" date="2020-11" db="EMBL/GenBank/DDBJ databases">
        <authorList>
            <person name="McCartney M.A."/>
            <person name="Auch B."/>
            <person name="Kono T."/>
            <person name="Mallez S."/>
            <person name="Becker A."/>
            <person name="Gohl D.M."/>
            <person name="Silverstein K.A.T."/>
            <person name="Koren S."/>
            <person name="Bechman K.B."/>
            <person name="Herman A."/>
            <person name="Abrahante J.E."/>
            <person name="Garbe J."/>
        </authorList>
    </citation>
    <scope>NUCLEOTIDE SEQUENCE</scope>
    <source>
        <strain evidence="1">Duluth1</strain>
        <tissue evidence="1">Whole animal</tissue>
    </source>
</reference>
<name>A0A9D3YGB7_DREPO</name>
<comment type="caution">
    <text evidence="1">The sequence shown here is derived from an EMBL/GenBank/DDBJ whole genome shotgun (WGS) entry which is preliminary data.</text>
</comment>
<dbReference type="EMBL" id="JAIWYP010000016">
    <property type="protein sequence ID" value="KAH3698010.1"/>
    <property type="molecule type" value="Genomic_DNA"/>
</dbReference>
<sequence length="90" mass="10221">MSENFVDVMEGTKYSIVCKRSYAAKETVERNRHILGQIIKETNLLSMQSIAVRGHIEEKSNFMAVLKLNAESDPVLNEHLKHGKETSKMS</sequence>
<accession>A0A9D3YGB7</accession>
<protein>
    <submittedName>
        <fullName evidence="1">Uncharacterized protein</fullName>
    </submittedName>
</protein>
<gene>
    <name evidence="1" type="ORF">DPMN_085525</name>
</gene>
<organism evidence="1 2">
    <name type="scientific">Dreissena polymorpha</name>
    <name type="common">Zebra mussel</name>
    <name type="synonym">Mytilus polymorpha</name>
    <dbReference type="NCBI Taxonomy" id="45954"/>
    <lineage>
        <taxon>Eukaryota</taxon>
        <taxon>Metazoa</taxon>
        <taxon>Spiralia</taxon>
        <taxon>Lophotrochozoa</taxon>
        <taxon>Mollusca</taxon>
        <taxon>Bivalvia</taxon>
        <taxon>Autobranchia</taxon>
        <taxon>Heteroconchia</taxon>
        <taxon>Euheterodonta</taxon>
        <taxon>Imparidentia</taxon>
        <taxon>Neoheterodontei</taxon>
        <taxon>Myida</taxon>
        <taxon>Dreissenoidea</taxon>
        <taxon>Dreissenidae</taxon>
        <taxon>Dreissena</taxon>
    </lineage>
</organism>
<evidence type="ECO:0000313" key="2">
    <source>
        <dbReference type="Proteomes" id="UP000828390"/>
    </source>
</evidence>
<proteinExistence type="predicted"/>
<dbReference type="AlphaFoldDB" id="A0A9D3YGB7"/>